<name>A0AAN8PU04_PATCE</name>
<evidence type="ECO:0000313" key="1">
    <source>
        <dbReference type="EMBL" id="KAK6185427.1"/>
    </source>
</evidence>
<keyword evidence="2" id="KW-1185">Reference proteome</keyword>
<protein>
    <submittedName>
        <fullName evidence="1">Uncharacterized protein</fullName>
    </submittedName>
</protein>
<evidence type="ECO:0000313" key="2">
    <source>
        <dbReference type="Proteomes" id="UP001347796"/>
    </source>
</evidence>
<accession>A0AAN8PU04</accession>
<sequence length="374" mass="43462">MSSFFKSSRLVILKNSILPVTLGKFKKCHLLPRCQYYNTCRPIGLTIRAINQCRDVCNWNLHCYGINVTSQSVHNFTTSQRCQSSYNKHETIEKKLIKHMDMWEVEKAVALLKTSVKNSVVPHENIILNLLQQLANLGEVEGLLSLHEFLIDEKLCSETKFFHCLQEAYYNSGRVDEGMSVLRLLYHRTRRYQSVDTLFTLLTVMVINHFPHKINVIEEFVEDCREMDPAVLEPGAALWKSYLLTEHFDKANELLESQENIQQFIPLMINDIASKKNNVDFNKVVVFKNILSSNLPIKTKLRTLILQSYIQSLCENGEVNEVFDEMMKAKAASITLHKSAFLTILQYLQDWDELNDKQIEQLAILKDWYYIDSE</sequence>
<comment type="caution">
    <text evidence="1">The sequence shown here is derived from an EMBL/GenBank/DDBJ whole genome shotgun (WGS) entry which is preliminary data.</text>
</comment>
<dbReference type="Proteomes" id="UP001347796">
    <property type="component" value="Unassembled WGS sequence"/>
</dbReference>
<proteinExistence type="predicted"/>
<gene>
    <name evidence="1" type="ORF">SNE40_007666</name>
</gene>
<dbReference type="AlphaFoldDB" id="A0AAN8PU04"/>
<organism evidence="1 2">
    <name type="scientific">Patella caerulea</name>
    <name type="common">Rayed Mediterranean limpet</name>
    <dbReference type="NCBI Taxonomy" id="87958"/>
    <lineage>
        <taxon>Eukaryota</taxon>
        <taxon>Metazoa</taxon>
        <taxon>Spiralia</taxon>
        <taxon>Lophotrochozoa</taxon>
        <taxon>Mollusca</taxon>
        <taxon>Gastropoda</taxon>
        <taxon>Patellogastropoda</taxon>
        <taxon>Patelloidea</taxon>
        <taxon>Patellidae</taxon>
        <taxon>Patella</taxon>
    </lineage>
</organism>
<reference evidence="1 2" key="1">
    <citation type="submission" date="2024-01" db="EMBL/GenBank/DDBJ databases">
        <title>The genome of the rayed Mediterranean limpet Patella caerulea (Linnaeus, 1758).</title>
        <authorList>
            <person name="Anh-Thu Weber A."/>
            <person name="Halstead-Nussloch G."/>
        </authorList>
    </citation>
    <scope>NUCLEOTIDE SEQUENCE [LARGE SCALE GENOMIC DNA]</scope>
    <source>
        <strain evidence="1">AATW-2023a</strain>
        <tissue evidence="1">Whole specimen</tissue>
    </source>
</reference>
<dbReference type="EMBL" id="JAZGQO010000006">
    <property type="protein sequence ID" value="KAK6185427.1"/>
    <property type="molecule type" value="Genomic_DNA"/>
</dbReference>